<dbReference type="NCBIfam" id="TIGR00810">
    <property type="entry name" value="secG"/>
    <property type="match status" value="1"/>
</dbReference>
<evidence type="ECO:0000256" key="7">
    <source>
        <dbReference type="ARBA" id="ARBA00022989"/>
    </source>
</evidence>
<evidence type="ECO:0000256" key="2">
    <source>
        <dbReference type="ARBA" id="ARBA00008445"/>
    </source>
</evidence>
<dbReference type="InterPro" id="IPR004692">
    <property type="entry name" value="SecG"/>
</dbReference>
<dbReference type="Proteomes" id="UP000297454">
    <property type="component" value="Unassembled WGS sequence"/>
</dbReference>
<dbReference type="GeneID" id="97030708"/>
<dbReference type="PANTHER" id="PTHR34182">
    <property type="entry name" value="PROTEIN-EXPORT MEMBRANE PROTEIN SECG"/>
    <property type="match status" value="1"/>
</dbReference>
<evidence type="ECO:0000313" key="11">
    <source>
        <dbReference type="EMBL" id="TFF66484.1"/>
    </source>
</evidence>
<dbReference type="GO" id="GO:0065002">
    <property type="term" value="P:intracellular protein transmembrane transport"/>
    <property type="evidence" value="ECO:0007669"/>
    <property type="project" value="TreeGrafter"/>
</dbReference>
<dbReference type="RefSeq" id="WP_134711702.1">
    <property type="nucleotide sequence ID" value="NZ_CP119081.1"/>
</dbReference>
<keyword evidence="5 10" id="KW-0812">Transmembrane</keyword>
<keyword evidence="9 10" id="KW-0472">Membrane</keyword>
<keyword evidence="3 10" id="KW-0813">Transport</keyword>
<evidence type="ECO:0000256" key="4">
    <source>
        <dbReference type="ARBA" id="ARBA00022475"/>
    </source>
</evidence>
<protein>
    <recommendedName>
        <fullName evidence="10">Protein-export membrane protein SecG</fullName>
    </recommendedName>
</protein>
<evidence type="ECO:0000256" key="10">
    <source>
        <dbReference type="RuleBase" id="RU365087"/>
    </source>
</evidence>
<comment type="function">
    <text evidence="10">Involved in protein export. Participates in an early event of protein translocation.</text>
</comment>
<evidence type="ECO:0000256" key="3">
    <source>
        <dbReference type="ARBA" id="ARBA00022448"/>
    </source>
</evidence>
<comment type="subcellular location">
    <subcellularLocation>
        <location evidence="1 10">Cell membrane</location>
        <topology evidence="1 10">Multi-pass membrane protein</topology>
    </subcellularLocation>
</comment>
<keyword evidence="7 10" id="KW-1133">Transmembrane helix</keyword>
<keyword evidence="8 10" id="KW-0811">Translocation</keyword>
<comment type="caution">
    <text evidence="10">Lacks conserved residue(s) required for the propagation of feature annotation.</text>
</comment>
<dbReference type="OrthoDB" id="1701974at2"/>
<name>A0A4R9C1J3_9FIRM</name>
<keyword evidence="6 10" id="KW-0653">Protein transport</keyword>
<dbReference type="GO" id="GO:0009306">
    <property type="term" value="P:protein secretion"/>
    <property type="evidence" value="ECO:0007669"/>
    <property type="project" value="UniProtKB-UniRule"/>
</dbReference>
<sequence length="75" mass="7915">MQNILLGILLISCVVVIISTMFMEPKAEGMGSISGSSANVFGKTASRGKEKLLSTLTWVSGVVFVVTTILLAIIK</sequence>
<dbReference type="EMBL" id="SCFR01000010">
    <property type="protein sequence ID" value="TFF66484.1"/>
    <property type="molecule type" value="Genomic_DNA"/>
</dbReference>
<feature type="transmembrane region" description="Helical" evidence="10">
    <location>
        <begin position="53"/>
        <end position="74"/>
    </location>
</feature>
<evidence type="ECO:0000256" key="8">
    <source>
        <dbReference type="ARBA" id="ARBA00023010"/>
    </source>
</evidence>
<dbReference type="GO" id="GO:0043952">
    <property type="term" value="P:protein transport by the Sec complex"/>
    <property type="evidence" value="ECO:0007669"/>
    <property type="project" value="TreeGrafter"/>
</dbReference>
<dbReference type="Pfam" id="PF03840">
    <property type="entry name" value="SecG"/>
    <property type="match status" value="1"/>
</dbReference>
<dbReference type="GO" id="GO:0015450">
    <property type="term" value="F:protein-transporting ATPase activity"/>
    <property type="evidence" value="ECO:0007669"/>
    <property type="project" value="UniProtKB-UniRule"/>
</dbReference>
<accession>A0A4R9C1J3</accession>
<evidence type="ECO:0000313" key="12">
    <source>
        <dbReference type="Proteomes" id="UP000297454"/>
    </source>
</evidence>
<keyword evidence="4 10" id="KW-1003">Cell membrane</keyword>
<evidence type="ECO:0000256" key="5">
    <source>
        <dbReference type="ARBA" id="ARBA00022692"/>
    </source>
</evidence>
<organism evidence="11 12">
    <name type="scientific">Helcococcus ovis</name>
    <dbReference type="NCBI Taxonomy" id="72026"/>
    <lineage>
        <taxon>Bacteria</taxon>
        <taxon>Bacillati</taxon>
        <taxon>Bacillota</taxon>
        <taxon>Tissierellia</taxon>
        <taxon>Tissierellales</taxon>
        <taxon>Peptoniphilaceae</taxon>
        <taxon>Helcococcus</taxon>
    </lineage>
</organism>
<dbReference type="GO" id="GO:0005886">
    <property type="term" value="C:plasma membrane"/>
    <property type="evidence" value="ECO:0007669"/>
    <property type="project" value="UniProtKB-SubCell"/>
</dbReference>
<evidence type="ECO:0000256" key="9">
    <source>
        <dbReference type="ARBA" id="ARBA00023136"/>
    </source>
</evidence>
<dbReference type="AlphaFoldDB" id="A0A4R9C1J3"/>
<comment type="caution">
    <text evidence="11">The sequence shown here is derived from an EMBL/GenBank/DDBJ whole genome shotgun (WGS) entry which is preliminary data.</text>
</comment>
<comment type="similarity">
    <text evidence="2 10">Belongs to the SecG family.</text>
</comment>
<keyword evidence="12" id="KW-1185">Reference proteome</keyword>
<dbReference type="PANTHER" id="PTHR34182:SF1">
    <property type="entry name" value="PROTEIN-EXPORT MEMBRANE PROTEIN SECG"/>
    <property type="match status" value="1"/>
</dbReference>
<evidence type="ECO:0000256" key="6">
    <source>
        <dbReference type="ARBA" id="ARBA00022927"/>
    </source>
</evidence>
<proteinExistence type="inferred from homology"/>
<reference evidence="11 12" key="1">
    <citation type="submission" date="2019-01" db="EMBL/GenBank/DDBJ databases">
        <title>Draft Genome Sequences of Helcococcus ovis Strains Isolated from the Uterus and Vagina of Dairy Cows with Metritis.</title>
        <authorList>
            <person name="Cunha F."/>
            <person name="Jeon S.J."/>
            <person name="Kutzer P."/>
            <person name="Galvao K.N."/>
        </authorList>
    </citation>
    <scope>NUCLEOTIDE SEQUENCE [LARGE SCALE GENOMIC DNA]</scope>
    <source>
        <strain evidence="11 12">KG-37</strain>
    </source>
</reference>
<gene>
    <name evidence="11" type="primary">secG</name>
    <name evidence="11" type="ORF">EQF91_04045</name>
</gene>
<evidence type="ECO:0000256" key="1">
    <source>
        <dbReference type="ARBA" id="ARBA00004651"/>
    </source>
</evidence>